<evidence type="ECO:0000313" key="6">
    <source>
        <dbReference type="Proteomes" id="UP000606974"/>
    </source>
</evidence>
<dbReference type="PROSITE" id="PS51767">
    <property type="entry name" value="PEPTIDASE_A1"/>
    <property type="match status" value="1"/>
</dbReference>
<dbReference type="GO" id="GO:0006508">
    <property type="term" value="P:proteolysis"/>
    <property type="evidence" value="ECO:0007669"/>
    <property type="project" value="InterPro"/>
</dbReference>
<evidence type="ECO:0000313" key="5">
    <source>
        <dbReference type="EMBL" id="KAF7503991.1"/>
    </source>
</evidence>
<evidence type="ECO:0000259" key="4">
    <source>
        <dbReference type="PROSITE" id="PS51767"/>
    </source>
</evidence>
<dbReference type="InterPro" id="IPR021109">
    <property type="entry name" value="Peptidase_aspartic_dom_sf"/>
</dbReference>
<dbReference type="OrthoDB" id="4074350at2759"/>
<dbReference type="GO" id="GO:0004190">
    <property type="term" value="F:aspartic-type endopeptidase activity"/>
    <property type="evidence" value="ECO:0007669"/>
    <property type="project" value="InterPro"/>
</dbReference>
<dbReference type="PRINTS" id="PR00792">
    <property type="entry name" value="PEPSIN"/>
</dbReference>
<name>A0A8H7ABC3_9EURO</name>
<dbReference type="Pfam" id="PF00026">
    <property type="entry name" value="Asp"/>
    <property type="match status" value="1"/>
</dbReference>
<feature type="compositionally biased region" description="Basic and acidic residues" evidence="2">
    <location>
        <begin position="509"/>
        <end position="536"/>
    </location>
</feature>
<feature type="region of interest" description="Disordered" evidence="2">
    <location>
        <begin position="500"/>
        <end position="576"/>
    </location>
</feature>
<gene>
    <name evidence="5" type="ORF">GJ744_002919</name>
</gene>
<dbReference type="AlphaFoldDB" id="A0A8H7ABC3"/>
<dbReference type="InterPro" id="IPR034164">
    <property type="entry name" value="Pepsin-like_dom"/>
</dbReference>
<dbReference type="EMBL" id="JAACFV010000153">
    <property type="protein sequence ID" value="KAF7503991.1"/>
    <property type="molecule type" value="Genomic_DNA"/>
</dbReference>
<evidence type="ECO:0000256" key="2">
    <source>
        <dbReference type="SAM" id="MobiDB-lite"/>
    </source>
</evidence>
<dbReference type="Proteomes" id="UP000606974">
    <property type="component" value="Unassembled WGS sequence"/>
</dbReference>
<comment type="caution">
    <text evidence="5">The sequence shown here is derived from an EMBL/GenBank/DDBJ whole genome shotgun (WGS) entry which is preliminary data.</text>
</comment>
<accession>A0A8H7ABC3</accession>
<protein>
    <recommendedName>
        <fullName evidence="4">Peptidase A1 domain-containing protein</fullName>
    </recommendedName>
</protein>
<keyword evidence="3" id="KW-1133">Transmembrane helix</keyword>
<dbReference type="Gene3D" id="2.40.70.10">
    <property type="entry name" value="Acid Proteases"/>
    <property type="match status" value="2"/>
</dbReference>
<reference evidence="5" key="1">
    <citation type="submission" date="2020-02" db="EMBL/GenBank/DDBJ databases">
        <authorList>
            <person name="Palmer J.M."/>
        </authorList>
    </citation>
    <scope>NUCLEOTIDE SEQUENCE</scope>
    <source>
        <strain evidence="5">EPUS1.4</strain>
        <tissue evidence="5">Thallus</tissue>
    </source>
</reference>
<keyword evidence="3" id="KW-0472">Membrane</keyword>
<dbReference type="CDD" id="cd05471">
    <property type="entry name" value="pepsin_like"/>
    <property type="match status" value="1"/>
</dbReference>
<keyword evidence="6" id="KW-1185">Reference proteome</keyword>
<feature type="domain" description="Peptidase A1" evidence="4">
    <location>
        <begin position="80"/>
        <end position="426"/>
    </location>
</feature>
<dbReference type="SUPFAM" id="SSF50630">
    <property type="entry name" value="Acid proteases"/>
    <property type="match status" value="1"/>
</dbReference>
<proteinExistence type="inferred from homology"/>
<sequence length="576" mass="62386">MAAAASSPTGAAGLKRAVLAYRSRPTRTICAMLPTHLVVGFVTALCLQLQKVLGAENSSSVDALSFAPSRYWDGIDGSWSTFAVQLGTPPQTVRLLPSTTGQSIWAVMPQGCHPSSSNTCSSDRGGIFATNQSSTWEQKGIFQLPLDPQHYLPFKGNANIGFETVTLDWQGYSGMTLEHQVVASYLTEDFYLGALGLSPLSINITSFNDQYPSLLGTLRADNHISSTSYGYTAGAHYHSYPLSTYGSLTFGGYESTRMDVTRNLTIVGGADTYRPMLLGIENITSGSSELLDGPIVAGLDSLVSQIWLPASACRHFESALGLVWNSIYELYIVNETHHSTLLAQNPSITFTLSTGSAQNKDERLNITFPYAAFDLTANPPFAGLNETVYYFPLKQAANETQYTLGRTFLQEAYVIADYDRAAFSLFPAVFPESGAESRLISIVPPEDISHATATEDGLKKGLSQAAIGGIVIGTVILILLVVAPSVFRICHGRRQKARKVASGVSNPWEKPELANDRTYDRSELETRMTSVPKHELPTSASITELQGSDFRPPLQEMSADPNSSGLCPPRPIREPL</sequence>
<comment type="similarity">
    <text evidence="1">Belongs to the peptidase A1 family.</text>
</comment>
<feature type="transmembrane region" description="Helical" evidence="3">
    <location>
        <begin position="465"/>
        <end position="489"/>
    </location>
</feature>
<dbReference type="InterPro" id="IPR033121">
    <property type="entry name" value="PEPTIDASE_A1"/>
</dbReference>
<keyword evidence="3" id="KW-0812">Transmembrane</keyword>
<dbReference type="InterPro" id="IPR001461">
    <property type="entry name" value="Aspartic_peptidase_A1"/>
</dbReference>
<dbReference type="PANTHER" id="PTHR47966:SF51">
    <property type="entry name" value="BETA-SITE APP-CLEAVING ENZYME, ISOFORM A-RELATED"/>
    <property type="match status" value="1"/>
</dbReference>
<evidence type="ECO:0000256" key="3">
    <source>
        <dbReference type="SAM" id="Phobius"/>
    </source>
</evidence>
<dbReference type="GO" id="GO:0000324">
    <property type="term" value="C:fungal-type vacuole"/>
    <property type="evidence" value="ECO:0007669"/>
    <property type="project" value="TreeGrafter"/>
</dbReference>
<evidence type="ECO:0000256" key="1">
    <source>
        <dbReference type="ARBA" id="ARBA00007447"/>
    </source>
</evidence>
<organism evidence="5 6">
    <name type="scientific">Endocarpon pusillum</name>
    <dbReference type="NCBI Taxonomy" id="364733"/>
    <lineage>
        <taxon>Eukaryota</taxon>
        <taxon>Fungi</taxon>
        <taxon>Dikarya</taxon>
        <taxon>Ascomycota</taxon>
        <taxon>Pezizomycotina</taxon>
        <taxon>Eurotiomycetes</taxon>
        <taxon>Chaetothyriomycetidae</taxon>
        <taxon>Verrucariales</taxon>
        <taxon>Verrucariaceae</taxon>
        <taxon>Endocarpon</taxon>
    </lineage>
</organism>
<dbReference type="PANTHER" id="PTHR47966">
    <property type="entry name" value="BETA-SITE APP-CLEAVING ENZYME, ISOFORM A-RELATED"/>
    <property type="match status" value="1"/>
</dbReference>